<reference evidence="2 3" key="1">
    <citation type="submission" date="2023-08" db="EMBL/GenBank/DDBJ databases">
        <title>Draft genome sequence of Algoriphagus confluentis.</title>
        <authorList>
            <person name="Takatani N."/>
            <person name="Hosokawa M."/>
            <person name="Sawabe T."/>
        </authorList>
    </citation>
    <scope>NUCLEOTIDE SEQUENCE [LARGE SCALE GENOMIC DNA]</scope>
    <source>
        <strain evidence="2 3">NBRC 111222</strain>
    </source>
</reference>
<gene>
    <name evidence="2" type="ORF">Aconfl_16280</name>
</gene>
<feature type="signal peptide" evidence="1">
    <location>
        <begin position="1"/>
        <end position="23"/>
    </location>
</feature>
<dbReference type="EMBL" id="BTPD01000004">
    <property type="protein sequence ID" value="GMQ28985.1"/>
    <property type="molecule type" value="Genomic_DNA"/>
</dbReference>
<evidence type="ECO:0000256" key="1">
    <source>
        <dbReference type="SAM" id="SignalP"/>
    </source>
</evidence>
<comment type="caution">
    <text evidence="2">The sequence shown here is derived from an EMBL/GenBank/DDBJ whole genome shotgun (WGS) entry which is preliminary data.</text>
</comment>
<keyword evidence="1" id="KW-0732">Signal</keyword>
<accession>A0ABQ6PLY2</accession>
<feature type="chain" id="PRO_5046145810" description="Lipocalin-like domain-containing protein" evidence="1">
    <location>
        <begin position="24"/>
        <end position="148"/>
    </location>
</feature>
<protein>
    <recommendedName>
        <fullName evidence="4">Lipocalin-like domain-containing protein</fullName>
    </recommendedName>
</protein>
<dbReference type="RefSeq" id="WP_338223719.1">
    <property type="nucleotide sequence ID" value="NZ_BTPD01000004.1"/>
</dbReference>
<evidence type="ECO:0008006" key="4">
    <source>
        <dbReference type="Google" id="ProtNLM"/>
    </source>
</evidence>
<keyword evidence="3" id="KW-1185">Reference proteome</keyword>
<dbReference type="InterPro" id="IPR046219">
    <property type="entry name" value="DUF6252"/>
</dbReference>
<name>A0ABQ6PLY2_9BACT</name>
<evidence type="ECO:0000313" key="3">
    <source>
        <dbReference type="Proteomes" id="UP001338309"/>
    </source>
</evidence>
<evidence type="ECO:0000313" key="2">
    <source>
        <dbReference type="EMBL" id="GMQ28985.1"/>
    </source>
</evidence>
<dbReference type="PROSITE" id="PS51257">
    <property type="entry name" value="PROKAR_LIPOPROTEIN"/>
    <property type="match status" value="1"/>
</dbReference>
<dbReference type="Proteomes" id="UP001338309">
    <property type="component" value="Unassembled WGS sequence"/>
</dbReference>
<proteinExistence type="predicted"/>
<dbReference type="Pfam" id="PF19765">
    <property type="entry name" value="DUF6252"/>
    <property type="match status" value="1"/>
</dbReference>
<sequence length="148" mass="15695">MKLRSLILSLLALVFFACPGSDEDDIPQGSLNVEATIDGKEWKASGNSRITTVAGFTVFAIGAGSTDRSSMAITLDAERTGNFDLNGTAIWTTADQVVHNATSGTLTITKLEDNKVSGTFSFKARPMTGTGPEVSVTNGKFTDINIMR</sequence>
<organism evidence="2 3">
    <name type="scientific">Algoriphagus confluentis</name>
    <dbReference type="NCBI Taxonomy" id="1697556"/>
    <lineage>
        <taxon>Bacteria</taxon>
        <taxon>Pseudomonadati</taxon>
        <taxon>Bacteroidota</taxon>
        <taxon>Cytophagia</taxon>
        <taxon>Cytophagales</taxon>
        <taxon>Cyclobacteriaceae</taxon>
        <taxon>Algoriphagus</taxon>
    </lineage>
</organism>